<reference evidence="1" key="1">
    <citation type="submission" date="2021-02" db="EMBL/GenBank/DDBJ databases">
        <authorList>
            <person name="Nowell W R."/>
        </authorList>
    </citation>
    <scope>NUCLEOTIDE SEQUENCE</scope>
</reference>
<comment type="caution">
    <text evidence="1">The sequence shown here is derived from an EMBL/GenBank/DDBJ whole genome shotgun (WGS) entry which is preliminary data.</text>
</comment>
<evidence type="ECO:0000313" key="3">
    <source>
        <dbReference type="Proteomes" id="UP000663832"/>
    </source>
</evidence>
<name>A0A815J4T5_9BILA</name>
<dbReference type="Proteomes" id="UP000663832">
    <property type="component" value="Unassembled WGS sequence"/>
</dbReference>
<evidence type="ECO:0000313" key="4">
    <source>
        <dbReference type="Proteomes" id="UP000663877"/>
    </source>
</evidence>
<accession>A0A815J4T5</accession>
<organism evidence="1 4">
    <name type="scientific">Adineta steineri</name>
    <dbReference type="NCBI Taxonomy" id="433720"/>
    <lineage>
        <taxon>Eukaryota</taxon>
        <taxon>Metazoa</taxon>
        <taxon>Spiralia</taxon>
        <taxon>Gnathifera</taxon>
        <taxon>Rotifera</taxon>
        <taxon>Eurotatoria</taxon>
        <taxon>Bdelloidea</taxon>
        <taxon>Adinetida</taxon>
        <taxon>Adinetidae</taxon>
        <taxon>Adineta</taxon>
    </lineage>
</organism>
<evidence type="ECO:0000313" key="1">
    <source>
        <dbReference type="EMBL" id="CAF1377166.1"/>
    </source>
</evidence>
<dbReference type="EMBL" id="CAJNOI010001050">
    <property type="protein sequence ID" value="CAF1377166.1"/>
    <property type="molecule type" value="Genomic_DNA"/>
</dbReference>
<dbReference type="Gene3D" id="3.80.10.10">
    <property type="entry name" value="Ribonuclease Inhibitor"/>
    <property type="match status" value="1"/>
</dbReference>
<proteinExistence type="predicted"/>
<protein>
    <submittedName>
        <fullName evidence="1">Uncharacterized protein</fullName>
    </submittedName>
</protein>
<keyword evidence="3" id="KW-1185">Reference proteome</keyword>
<gene>
    <name evidence="1" type="ORF">BJG266_LOCUS36361</name>
    <name evidence="2" type="ORF">QVE165_LOCUS53366</name>
</gene>
<dbReference type="Proteomes" id="UP000663877">
    <property type="component" value="Unassembled WGS sequence"/>
</dbReference>
<dbReference type="AlphaFoldDB" id="A0A815J4T5"/>
<evidence type="ECO:0000313" key="2">
    <source>
        <dbReference type="EMBL" id="CAF1606219.1"/>
    </source>
</evidence>
<dbReference type="InterPro" id="IPR032675">
    <property type="entry name" value="LRR_dom_sf"/>
</dbReference>
<dbReference type="SUPFAM" id="SSF52047">
    <property type="entry name" value="RNI-like"/>
    <property type="match status" value="1"/>
</dbReference>
<sequence length="288" mass="33757">MYSLNSFVQLRLLSLNDMYSFNDKSFTFWNQLSSLKYLRTLKIKYGDSSEDDYAREEKEFIIHSIFNQDFCPLLTYFITRDDAMYRVGEEIPSLLKTTKTSNIKYLTIDHLCLTDLIKLLPALQNIRSFCIEEELTCDRKFYKQLEMPLMHGCNKLFLVLSDDITFEHIEYILKHTPNIKDLTFSISVDLLDAKKWEFLLSVYCPKLLKFVLSCNGPTDDYDFEEASNDFEEECKATTFWTVRGTTVTYGIYPGRHSFANIEVEFNIEKVSYSLLLTDFHIVVLQKSG</sequence>
<dbReference type="EMBL" id="CAJNOM010001395">
    <property type="protein sequence ID" value="CAF1606219.1"/>
    <property type="molecule type" value="Genomic_DNA"/>
</dbReference>